<dbReference type="GO" id="GO:0032420">
    <property type="term" value="C:stereocilium"/>
    <property type="evidence" value="ECO:0007669"/>
    <property type="project" value="UniProtKB-SubCell"/>
</dbReference>
<organism evidence="5 6">
    <name type="scientific">Cnephaeus nilssonii</name>
    <name type="common">Northern bat</name>
    <name type="synonym">Eptesicus nilssonii</name>
    <dbReference type="NCBI Taxonomy" id="3371016"/>
    <lineage>
        <taxon>Eukaryota</taxon>
        <taxon>Metazoa</taxon>
        <taxon>Chordata</taxon>
        <taxon>Craniata</taxon>
        <taxon>Vertebrata</taxon>
        <taxon>Euteleostomi</taxon>
        <taxon>Mammalia</taxon>
        <taxon>Eutheria</taxon>
        <taxon>Laurasiatheria</taxon>
        <taxon>Chiroptera</taxon>
        <taxon>Yangochiroptera</taxon>
        <taxon>Vespertilionidae</taxon>
        <taxon>Cnephaeus</taxon>
    </lineage>
</organism>
<dbReference type="GO" id="GO:0007165">
    <property type="term" value="P:signal transduction"/>
    <property type="evidence" value="ECO:0007669"/>
    <property type="project" value="TreeGrafter"/>
</dbReference>
<dbReference type="EMBL" id="JAULJE010000004">
    <property type="protein sequence ID" value="KAK1344271.1"/>
    <property type="molecule type" value="Genomic_DNA"/>
</dbReference>
<evidence type="ECO:0000313" key="6">
    <source>
        <dbReference type="Proteomes" id="UP001177744"/>
    </source>
</evidence>
<feature type="repeat" description="EAR" evidence="4">
    <location>
        <begin position="425"/>
        <end position="473"/>
    </location>
</feature>
<dbReference type="Pfam" id="PF03736">
    <property type="entry name" value="EPTP"/>
    <property type="match status" value="6"/>
</dbReference>
<dbReference type="Gene3D" id="2.60.120.200">
    <property type="match status" value="1"/>
</dbReference>
<keyword evidence="6" id="KW-1185">Reference proteome</keyword>
<comment type="caution">
    <text evidence="5">The sequence shown here is derived from an EMBL/GenBank/DDBJ whole genome shotgun (WGS) entry which is preliminary data.</text>
</comment>
<evidence type="ECO:0000256" key="1">
    <source>
        <dbReference type="ARBA" id="ARBA00004645"/>
    </source>
</evidence>
<dbReference type="InterPro" id="IPR013320">
    <property type="entry name" value="ConA-like_dom_sf"/>
</dbReference>
<dbReference type="AlphaFoldDB" id="A0AA40I847"/>
<evidence type="ECO:0000313" key="5">
    <source>
        <dbReference type="EMBL" id="KAK1344271.1"/>
    </source>
</evidence>
<evidence type="ECO:0008006" key="7">
    <source>
        <dbReference type="Google" id="ProtNLM"/>
    </source>
</evidence>
<feature type="repeat" description="EAR" evidence="4">
    <location>
        <begin position="373"/>
        <end position="421"/>
    </location>
</feature>
<dbReference type="InterPro" id="IPR009039">
    <property type="entry name" value="EAR"/>
</dbReference>
<dbReference type="InterPro" id="IPR005492">
    <property type="entry name" value="EPTP"/>
</dbReference>
<sequence length="630" mass="70788">MRSPARPLLQKNEYLFTVVAEGPDALLLGLRYSPTRLHFLFLSQDAAGAWQTRVSFRSPALMDSQWHTLVLAVSEDSFSLTTDCGVPVDITADVPFPATLSVQGARFFIGSRRRTKGLFTGLVRQLVLLPGSDATPRLCPCRNAELVLSIPPILQGLTGKPEDNEVLKYPYETDMKVTLGSRPPCTKVEDAQFWFDAGQKGLYLCVGSEWVSVLAAKERLDYVEEHQRLFTHSETLGIEVFVIPEAGLFIATANRKATSAIYKWTDGKFASYQSIRTHQAQSWRHFTIGKKASLRSCLCVLLKLETPAESGGWAPDTASPGKRVSRGSKAFVGFRRSPGQTLGRIFLAVANFDPNEKGQEFSVIYKWSPRKLRFTPYQRVATHSARDWEAFEVAGEHFLAVANHREGDNHNIDSVIYKWNPRTRLFEANQTIATSGAYDWEFFTVGPYSFLVVANAFNGTSTKVHSHLYVWLVGSFRLFQSFLTFGAADWEVFHIGDRIFLAVANSHSYDVETQVQNDSYVINSVIYELNVTAQTFVKFQEIPTCSALDWEFFSVGEDYFLVVANSFDGNTFSVNSIIYRWQGYEGFVAVHSLPTFGCRDWETFRTTAGSYLVYSSAKEPLSRVLKLRTG</sequence>
<feature type="repeat" description="EAR" evidence="4">
    <location>
        <begin position="475"/>
        <end position="531"/>
    </location>
</feature>
<keyword evidence="2" id="KW-0732">Signal</keyword>
<feature type="repeat" description="EAR" evidence="4">
    <location>
        <begin position="586"/>
        <end position="629"/>
    </location>
</feature>
<gene>
    <name evidence="5" type="ORF">QTO34_014836</name>
</gene>
<dbReference type="PROSITE" id="PS50912">
    <property type="entry name" value="EAR"/>
    <property type="match status" value="5"/>
</dbReference>
<reference evidence="5" key="1">
    <citation type="submission" date="2023-06" db="EMBL/GenBank/DDBJ databases">
        <title>Reference genome for the Northern bat (Eptesicus nilssonii), a most northern bat species.</title>
        <authorList>
            <person name="Laine V.N."/>
            <person name="Pulliainen A.T."/>
            <person name="Lilley T.M."/>
        </authorList>
    </citation>
    <scope>NUCLEOTIDE SEQUENCE</scope>
    <source>
        <strain evidence="5">BLF_Eptnil</strain>
        <tissue evidence="5">Kidney</tissue>
    </source>
</reference>
<dbReference type="PANTHER" id="PTHR15261">
    <property type="entry name" value="THROMBOSPONDIN-TYPE LAMININ G DOMAIN AND EAR REPEAT-CONTAINING"/>
    <property type="match status" value="1"/>
</dbReference>
<evidence type="ECO:0000256" key="2">
    <source>
        <dbReference type="ARBA" id="ARBA00022729"/>
    </source>
</evidence>
<dbReference type="Proteomes" id="UP001177744">
    <property type="component" value="Unassembled WGS sequence"/>
</dbReference>
<feature type="repeat" description="EAR" evidence="4">
    <location>
        <begin position="535"/>
        <end position="583"/>
    </location>
</feature>
<evidence type="ECO:0000256" key="3">
    <source>
        <dbReference type="ARBA" id="ARBA00022737"/>
    </source>
</evidence>
<comment type="subcellular location">
    <subcellularLocation>
        <location evidence="1">Cell projection</location>
        <location evidence="1">Stereocilium</location>
    </subcellularLocation>
</comment>
<dbReference type="SUPFAM" id="SSF49899">
    <property type="entry name" value="Concanavalin A-like lectins/glucanases"/>
    <property type="match status" value="1"/>
</dbReference>
<name>A0AA40I847_CNENI</name>
<evidence type="ECO:0000256" key="4">
    <source>
        <dbReference type="PROSITE-ProRule" id="PRU00075"/>
    </source>
</evidence>
<dbReference type="PANTHER" id="PTHR15261:SF4">
    <property type="entry name" value="THROMBOSPONDIN-TYPE LAMININ G DOMAIN AND EAR REPEAT-CONTAINING PROTEIN"/>
    <property type="match status" value="1"/>
</dbReference>
<keyword evidence="3" id="KW-0677">Repeat</keyword>
<accession>A0AA40I847</accession>
<proteinExistence type="predicted"/>
<protein>
    <recommendedName>
        <fullName evidence="7">Thrombospondin type laminin G domain and EAR repeats</fullName>
    </recommendedName>
</protein>